<evidence type="ECO:0000313" key="2">
    <source>
        <dbReference type="Proteomes" id="UP000011668"/>
    </source>
</evidence>
<dbReference type="Proteomes" id="UP000011668">
    <property type="component" value="Unassembled WGS sequence"/>
</dbReference>
<name>L8WNI5_THACA</name>
<dbReference type="AlphaFoldDB" id="L8WNI5"/>
<organism evidence="1 2">
    <name type="scientific">Thanatephorus cucumeris (strain AG1-IA)</name>
    <name type="common">Rice sheath blight fungus</name>
    <name type="synonym">Rhizoctonia solani</name>
    <dbReference type="NCBI Taxonomy" id="983506"/>
    <lineage>
        <taxon>Eukaryota</taxon>
        <taxon>Fungi</taxon>
        <taxon>Dikarya</taxon>
        <taxon>Basidiomycota</taxon>
        <taxon>Agaricomycotina</taxon>
        <taxon>Agaricomycetes</taxon>
        <taxon>Cantharellales</taxon>
        <taxon>Ceratobasidiaceae</taxon>
        <taxon>Rhizoctonia</taxon>
        <taxon>Rhizoctonia solani AG-1</taxon>
    </lineage>
</organism>
<accession>L8WNI5</accession>
<reference evidence="1 2" key="1">
    <citation type="journal article" date="2013" name="Nat. Commun.">
        <title>The evolution and pathogenic mechanisms of the rice sheath blight pathogen.</title>
        <authorList>
            <person name="Zheng A."/>
            <person name="Lin R."/>
            <person name="Xu L."/>
            <person name="Qin P."/>
            <person name="Tang C."/>
            <person name="Ai P."/>
            <person name="Zhang D."/>
            <person name="Liu Y."/>
            <person name="Sun Z."/>
            <person name="Feng H."/>
            <person name="Wang Y."/>
            <person name="Chen Y."/>
            <person name="Liang X."/>
            <person name="Fu R."/>
            <person name="Li Q."/>
            <person name="Zhang J."/>
            <person name="Yu X."/>
            <person name="Xie Z."/>
            <person name="Ding L."/>
            <person name="Guan P."/>
            <person name="Tang J."/>
            <person name="Liang Y."/>
            <person name="Wang S."/>
            <person name="Deng Q."/>
            <person name="Li S."/>
            <person name="Zhu J."/>
            <person name="Wang L."/>
            <person name="Liu H."/>
            <person name="Li P."/>
        </authorList>
    </citation>
    <scope>NUCLEOTIDE SEQUENCE [LARGE SCALE GENOMIC DNA]</scope>
    <source>
        <strain evidence="2">AG-1 IA</strain>
    </source>
</reference>
<dbReference type="EMBL" id="AFRT01001725">
    <property type="protein sequence ID" value="ELU39550.1"/>
    <property type="molecule type" value="Genomic_DNA"/>
</dbReference>
<sequence>MSAQLVATPICIGYPTKTQAYFLHQRVEIYLALLWPSARAMRRTPDTCEDSLNLQQTRYFHQSLVFRKPFTYHPGAWAGSQMWPMKLSWFYAERKWSEDHGEGYIDKYSAQSALIHSLAATHTSPLIDWKFSI</sequence>
<proteinExistence type="predicted"/>
<dbReference type="HOGENOM" id="CLU_1908116_0_0_1"/>
<comment type="caution">
    <text evidence="1">The sequence shown here is derived from an EMBL/GenBank/DDBJ whole genome shotgun (WGS) entry which is preliminary data.</text>
</comment>
<protein>
    <submittedName>
        <fullName evidence="1">Uncharacterized protein</fullName>
    </submittedName>
</protein>
<gene>
    <name evidence="1" type="ORF">AG1IA_06425</name>
</gene>
<evidence type="ECO:0000313" key="1">
    <source>
        <dbReference type="EMBL" id="ELU39550.1"/>
    </source>
</evidence>
<keyword evidence="2" id="KW-1185">Reference proteome</keyword>